<accession>A0A399SX22</accession>
<keyword evidence="2" id="KW-1185">Reference proteome</keyword>
<dbReference type="AlphaFoldDB" id="A0A399SX22"/>
<name>A0A399SX22_9BACT</name>
<dbReference type="Proteomes" id="UP000265926">
    <property type="component" value="Unassembled WGS sequence"/>
</dbReference>
<protein>
    <recommendedName>
        <fullName evidence="3">STAS/SEC14 domain-containing protein</fullName>
    </recommendedName>
</protein>
<dbReference type="OrthoDB" id="9898268at2"/>
<dbReference type="EMBL" id="QWGR01000009">
    <property type="protein sequence ID" value="RIJ47254.1"/>
    <property type="molecule type" value="Genomic_DNA"/>
</dbReference>
<organism evidence="1 2">
    <name type="scientific">Maribellus luteus</name>
    <dbReference type="NCBI Taxonomy" id="2305463"/>
    <lineage>
        <taxon>Bacteria</taxon>
        <taxon>Pseudomonadati</taxon>
        <taxon>Bacteroidota</taxon>
        <taxon>Bacteroidia</taxon>
        <taxon>Marinilabiliales</taxon>
        <taxon>Prolixibacteraceae</taxon>
        <taxon>Maribellus</taxon>
    </lineage>
</organism>
<evidence type="ECO:0008006" key="3">
    <source>
        <dbReference type="Google" id="ProtNLM"/>
    </source>
</evidence>
<proteinExistence type="predicted"/>
<sequence length="173" mass="19955">MMLSSNENLHIVESLGLIIVSHNNLLNQQSVERVITDLKNNPFFRTEYSILIDIRNANTELNFEEIEDLSNFVFDSIYETGLNKFAILASESQLNKAVQYVRSYKHSSKYQVFSALEPALNWWKVPQNRKSHIEFKLGYLSRGERKSSMLLATSCMVLAFVLNSMQVHSDIFV</sequence>
<comment type="caution">
    <text evidence="1">The sequence shown here is derived from an EMBL/GenBank/DDBJ whole genome shotgun (WGS) entry which is preliminary data.</text>
</comment>
<dbReference type="RefSeq" id="WP_119438970.1">
    <property type="nucleotide sequence ID" value="NZ_QWGR01000009.1"/>
</dbReference>
<reference evidence="1 2" key="1">
    <citation type="submission" date="2018-08" db="EMBL/GenBank/DDBJ databases">
        <title>Pallidiluteibacterium maritimus gen. nov., sp. nov., isolated from coastal sediment.</title>
        <authorList>
            <person name="Zhou L.Y."/>
        </authorList>
    </citation>
    <scope>NUCLEOTIDE SEQUENCE [LARGE SCALE GENOMIC DNA]</scope>
    <source>
        <strain evidence="1 2">XSD2</strain>
    </source>
</reference>
<evidence type="ECO:0000313" key="1">
    <source>
        <dbReference type="EMBL" id="RIJ47254.1"/>
    </source>
</evidence>
<evidence type="ECO:0000313" key="2">
    <source>
        <dbReference type="Proteomes" id="UP000265926"/>
    </source>
</evidence>
<gene>
    <name evidence="1" type="ORF">D1614_15985</name>
</gene>